<dbReference type="Gene3D" id="3.40.350.10">
    <property type="entry name" value="Creatinase/prolidase N-terminal domain"/>
    <property type="match status" value="1"/>
</dbReference>
<name>A0A292YIK0_9BACL</name>
<dbReference type="InterPro" id="IPR000994">
    <property type="entry name" value="Pept_M24"/>
</dbReference>
<sequence>MKNRLTRLREQIANQPVDGMLILKPENRRYISGFTGSAGYLLVTSSDAVLITDFRYTEQAREQAPHFRVVEHGSSAPEAIRSELTALGVKRLGFEKDYLTYSLYSIYKDKFEGVELEPTEGIVEKLRAVKDDQEIEWIRQAARIADDAFSHILAYLKPGARERDIALELEYFMRRKGAKSSSFDIIVASGVRSSFPHGVASDKLLERGDFVKMDFGALYEGYCSDITRTVVLGEPSDKQREIYNIVLEAQMYALEHIKPGMSGKEADALARDIIKEKGYGEHFGHSLGHGLGLYIHEEPRLSTLSSDILQPGMVVTVEPGIYIPGMGGVRIEDDVAITETGLEILTASTKELVVL</sequence>
<dbReference type="InterPro" id="IPR029149">
    <property type="entry name" value="Creatin/AminoP/Spt16_N"/>
</dbReference>
<dbReference type="PANTHER" id="PTHR46112">
    <property type="entry name" value="AMINOPEPTIDASE"/>
    <property type="match status" value="1"/>
</dbReference>
<proteinExistence type="inferred from homology"/>
<dbReference type="Proteomes" id="UP000217785">
    <property type="component" value="Unassembled WGS sequence"/>
</dbReference>
<evidence type="ECO:0000256" key="1">
    <source>
        <dbReference type="ARBA" id="ARBA00001936"/>
    </source>
</evidence>
<dbReference type="Pfam" id="PF00557">
    <property type="entry name" value="Peptidase_M24"/>
    <property type="match status" value="1"/>
</dbReference>
<comment type="similarity">
    <text evidence="2">Belongs to the peptidase M24B family.</text>
</comment>
<dbReference type="SUPFAM" id="SSF55920">
    <property type="entry name" value="Creatinase/aminopeptidase"/>
    <property type="match status" value="1"/>
</dbReference>
<dbReference type="GO" id="GO:0008235">
    <property type="term" value="F:metalloexopeptidase activity"/>
    <property type="evidence" value="ECO:0007669"/>
    <property type="project" value="UniProtKB-ARBA"/>
</dbReference>
<dbReference type="SUPFAM" id="SSF53092">
    <property type="entry name" value="Creatinase/prolidase N-terminal domain"/>
    <property type="match status" value="1"/>
</dbReference>
<evidence type="ECO:0000313" key="7">
    <source>
        <dbReference type="EMBL" id="GAX90897.1"/>
    </source>
</evidence>
<evidence type="ECO:0000256" key="4">
    <source>
        <dbReference type="ARBA" id="ARBA00022801"/>
    </source>
</evidence>
<dbReference type="PRINTS" id="PR00599">
    <property type="entry name" value="MAPEPTIDASE"/>
</dbReference>
<accession>A0A292YIK0</accession>
<evidence type="ECO:0000256" key="2">
    <source>
        <dbReference type="ARBA" id="ARBA00008766"/>
    </source>
</evidence>
<dbReference type="Pfam" id="PF01321">
    <property type="entry name" value="Creatinase_N"/>
    <property type="match status" value="1"/>
</dbReference>
<dbReference type="OrthoDB" id="9806388at2"/>
<dbReference type="InterPro" id="IPR001714">
    <property type="entry name" value="Pept_M24_MAP"/>
</dbReference>
<evidence type="ECO:0000256" key="3">
    <source>
        <dbReference type="ARBA" id="ARBA00022723"/>
    </source>
</evidence>
<organism evidence="7 8">
    <name type="scientific">Effusibacillus lacus</name>
    <dbReference type="NCBI Taxonomy" id="1348429"/>
    <lineage>
        <taxon>Bacteria</taxon>
        <taxon>Bacillati</taxon>
        <taxon>Bacillota</taxon>
        <taxon>Bacilli</taxon>
        <taxon>Bacillales</taxon>
        <taxon>Alicyclobacillaceae</taxon>
        <taxon>Effusibacillus</taxon>
    </lineage>
</organism>
<dbReference type="Gene3D" id="3.90.230.10">
    <property type="entry name" value="Creatinase/methionine aminopeptidase superfamily"/>
    <property type="match status" value="1"/>
</dbReference>
<keyword evidence="8" id="KW-1185">Reference proteome</keyword>
<dbReference type="InterPro" id="IPR050659">
    <property type="entry name" value="Peptidase_M24B"/>
</dbReference>
<dbReference type="InterPro" id="IPR001131">
    <property type="entry name" value="Peptidase_M24B_aminopep-P_CS"/>
</dbReference>
<dbReference type="InterPro" id="IPR000587">
    <property type="entry name" value="Creatinase_N"/>
</dbReference>
<comment type="cofactor">
    <cofactor evidence="1">
        <name>Mn(2+)</name>
        <dbReference type="ChEBI" id="CHEBI:29035"/>
    </cofactor>
</comment>
<dbReference type="FunFam" id="3.90.230.10:FF:000014">
    <property type="entry name" value="Aminopeptidase P family protein"/>
    <property type="match status" value="1"/>
</dbReference>
<keyword evidence="4" id="KW-0378">Hydrolase</keyword>
<reference evidence="8" key="1">
    <citation type="submission" date="2017-07" db="EMBL/GenBank/DDBJ databases">
        <title>Draft genome sequence of Effusibacillus lacus strain skLN1.</title>
        <authorList>
            <person name="Watanabe M."/>
            <person name="Kojima H."/>
            <person name="Fukui M."/>
        </authorList>
    </citation>
    <scope>NUCLEOTIDE SEQUENCE [LARGE SCALE GENOMIC DNA]</scope>
    <source>
        <strain evidence="8">skLN1</strain>
    </source>
</reference>
<evidence type="ECO:0000259" key="5">
    <source>
        <dbReference type="Pfam" id="PF00557"/>
    </source>
</evidence>
<keyword evidence="3" id="KW-0479">Metal-binding</keyword>
<dbReference type="GO" id="GO:0046872">
    <property type="term" value="F:metal ion binding"/>
    <property type="evidence" value="ECO:0007669"/>
    <property type="project" value="UniProtKB-KW"/>
</dbReference>
<dbReference type="AlphaFoldDB" id="A0A292YIK0"/>
<dbReference type="GO" id="GO:0004177">
    <property type="term" value="F:aminopeptidase activity"/>
    <property type="evidence" value="ECO:0007669"/>
    <property type="project" value="UniProtKB-ARBA"/>
</dbReference>
<evidence type="ECO:0000259" key="6">
    <source>
        <dbReference type="Pfam" id="PF01321"/>
    </source>
</evidence>
<gene>
    <name evidence="7" type="ORF">EFBL_2539</name>
</gene>
<comment type="caution">
    <text evidence="7">The sequence shown here is derived from an EMBL/GenBank/DDBJ whole genome shotgun (WGS) entry which is preliminary data.</text>
</comment>
<protein>
    <submittedName>
        <fullName evidence="7">Xaa-Pro dipeptidase</fullName>
    </submittedName>
</protein>
<dbReference type="RefSeq" id="WP_096182621.1">
    <property type="nucleotide sequence ID" value="NZ_BDUF01000068.1"/>
</dbReference>
<dbReference type="PANTHER" id="PTHR46112:SF3">
    <property type="entry name" value="AMINOPEPTIDASE YPDF"/>
    <property type="match status" value="1"/>
</dbReference>
<dbReference type="EMBL" id="BDUF01000068">
    <property type="protein sequence ID" value="GAX90897.1"/>
    <property type="molecule type" value="Genomic_DNA"/>
</dbReference>
<dbReference type="CDD" id="cd01092">
    <property type="entry name" value="APP-like"/>
    <property type="match status" value="1"/>
</dbReference>
<dbReference type="PROSITE" id="PS00491">
    <property type="entry name" value="PROLINE_PEPTIDASE"/>
    <property type="match status" value="1"/>
</dbReference>
<evidence type="ECO:0000313" key="8">
    <source>
        <dbReference type="Proteomes" id="UP000217785"/>
    </source>
</evidence>
<dbReference type="InterPro" id="IPR036005">
    <property type="entry name" value="Creatinase/aminopeptidase-like"/>
</dbReference>
<feature type="domain" description="Peptidase M24" evidence="5">
    <location>
        <begin position="137"/>
        <end position="339"/>
    </location>
</feature>
<feature type="domain" description="Creatinase N-terminal" evidence="6">
    <location>
        <begin position="4"/>
        <end position="129"/>
    </location>
</feature>